<accession>A0A4R3TL42</accession>
<dbReference type="InterPro" id="IPR005583">
    <property type="entry name" value="YaaA"/>
</dbReference>
<proteinExistence type="inferred from homology"/>
<organism evidence="2 3">
    <name type="scientific">Longicatena caecimuris</name>
    <dbReference type="NCBI Taxonomy" id="1796635"/>
    <lineage>
        <taxon>Bacteria</taxon>
        <taxon>Bacillati</taxon>
        <taxon>Bacillota</taxon>
        <taxon>Erysipelotrichia</taxon>
        <taxon>Erysipelotrichales</taxon>
        <taxon>Erysipelotrichaceae</taxon>
        <taxon>Longicatena</taxon>
    </lineage>
</organism>
<dbReference type="PANTHER" id="PTHR30283:SF4">
    <property type="entry name" value="PEROXIDE STRESS RESISTANCE PROTEIN YAAA"/>
    <property type="match status" value="1"/>
</dbReference>
<comment type="similarity">
    <text evidence="1">Belongs to the UPF0246 family.</text>
</comment>
<dbReference type="Pfam" id="PF03883">
    <property type="entry name" value="H2O2_YaaD"/>
    <property type="match status" value="1"/>
</dbReference>
<evidence type="ECO:0000256" key="1">
    <source>
        <dbReference type="HAMAP-Rule" id="MF_00652"/>
    </source>
</evidence>
<dbReference type="RefSeq" id="WP_132223652.1">
    <property type="nucleotide sequence ID" value="NZ_JANKBG010000002.1"/>
</dbReference>
<sequence length="252" mass="29540">MMICIAPAKRMRKDIAYLDAQGTPKLLKETKQLAKIMQQQDVSALRHILSCSERIAQEAYQIFQTMQLTQNVVPALLAYDGIQYTYMAPDIFSDEQFAYVQKHLRILSGFYGVLKPLDGVVPYRLEINSLLRTDTFCNLYAFWQDKLYRELTQESSVIVDLASAQYSRCITRYKRDAIRYVKCRFMEETKDTLKEKGVYVKMARGEMVRYMAEHQITDIEDIKQFQGLGYRFQETLSSSEEFIFTRAFPRKK</sequence>
<gene>
    <name evidence="2" type="ORF">EDD61_102103</name>
</gene>
<comment type="caution">
    <text evidence="2">The sequence shown here is derived from an EMBL/GenBank/DDBJ whole genome shotgun (WGS) entry which is preliminary data.</text>
</comment>
<dbReference type="PANTHER" id="PTHR30283">
    <property type="entry name" value="PEROXIDE STRESS RESPONSE PROTEIN YAAA"/>
    <property type="match status" value="1"/>
</dbReference>
<evidence type="ECO:0000313" key="2">
    <source>
        <dbReference type="EMBL" id="TCU63100.1"/>
    </source>
</evidence>
<reference evidence="2 3" key="1">
    <citation type="submission" date="2019-03" db="EMBL/GenBank/DDBJ databases">
        <title>Genomic Encyclopedia of Type Strains, Phase IV (KMG-IV): sequencing the most valuable type-strain genomes for metagenomic binning, comparative biology and taxonomic classification.</title>
        <authorList>
            <person name="Goeker M."/>
        </authorList>
    </citation>
    <scope>NUCLEOTIDE SEQUENCE [LARGE SCALE GENOMIC DNA]</scope>
    <source>
        <strain evidence="2 3">DSM 29481</strain>
    </source>
</reference>
<dbReference type="GO" id="GO:0005829">
    <property type="term" value="C:cytosol"/>
    <property type="evidence" value="ECO:0007669"/>
    <property type="project" value="TreeGrafter"/>
</dbReference>
<protein>
    <recommendedName>
        <fullName evidence="1">UPF0246 protein EDD61_102103</fullName>
    </recommendedName>
</protein>
<dbReference type="AlphaFoldDB" id="A0A4R3TL42"/>
<dbReference type="NCBIfam" id="NF002543">
    <property type="entry name" value="PRK02101.1-4"/>
    <property type="match status" value="1"/>
</dbReference>
<dbReference type="GO" id="GO:0033194">
    <property type="term" value="P:response to hydroperoxide"/>
    <property type="evidence" value="ECO:0007669"/>
    <property type="project" value="TreeGrafter"/>
</dbReference>
<dbReference type="Proteomes" id="UP000295773">
    <property type="component" value="Unassembled WGS sequence"/>
</dbReference>
<dbReference type="EMBL" id="SMBP01000002">
    <property type="protein sequence ID" value="TCU63100.1"/>
    <property type="molecule type" value="Genomic_DNA"/>
</dbReference>
<keyword evidence="3" id="KW-1185">Reference proteome</keyword>
<evidence type="ECO:0000313" key="3">
    <source>
        <dbReference type="Proteomes" id="UP000295773"/>
    </source>
</evidence>
<name>A0A4R3TL42_9FIRM</name>
<dbReference type="HAMAP" id="MF_00652">
    <property type="entry name" value="UPF0246"/>
    <property type="match status" value="1"/>
</dbReference>